<name>A0A450UG53_9GAMM</name>
<organism evidence="1">
    <name type="scientific">Candidatus Kentrum eta</name>
    <dbReference type="NCBI Taxonomy" id="2126337"/>
    <lineage>
        <taxon>Bacteria</taxon>
        <taxon>Pseudomonadati</taxon>
        <taxon>Pseudomonadota</taxon>
        <taxon>Gammaproteobacteria</taxon>
        <taxon>Candidatus Kentrum</taxon>
    </lineage>
</organism>
<proteinExistence type="predicted"/>
<dbReference type="EMBL" id="CAADFJ010000031">
    <property type="protein sequence ID" value="VFJ99390.1"/>
    <property type="molecule type" value="Genomic_DNA"/>
</dbReference>
<dbReference type="AlphaFoldDB" id="A0A450UG53"/>
<gene>
    <name evidence="1" type="ORF">BECKH772A_GA0070896_1003219</name>
    <name evidence="2" type="ORF">BECKH772B_GA0070898_1003115</name>
    <name evidence="3" type="ORF">BECKH772C_GA0070978_1003120</name>
</gene>
<evidence type="ECO:0000313" key="1">
    <source>
        <dbReference type="EMBL" id="VFJ91519.1"/>
    </source>
</evidence>
<dbReference type="EMBL" id="CAADFI010000031">
    <property type="protein sequence ID" value="VFJ92570.1"/>
    <property type="molecule type" value="Genomic_DNA"/>
</dbReference>
<reference evidence="1" key="1">
    <citation type="submission" date="2019-02" db="EMBL/GenBank/DDBJ databases">
        <authorList>
            <person name="Gruber-Vodicka R. H."/>
            <person name="Seah K. B. B."/>
        </authorList>
    </citation>
    <scope>NUCLEOTIDE SEQUENCE</scope>
    <source>
        <strain evidence="3">BECK_SA2B12</strain>
        <strain evidence="1">BECK_SA2B15</strain>
        <strain evidence="2">BECK_SA2B20</strain>
    </source>
</reference>
<evidence type="ECO:0000313" key="3">
    <source>
        <dbReference type="EMBL" id="VFJ99390.1"/>
    </source>
</evidence>
<protein>
    <submittedName>
        <fullName evidence="1">Uncharacterized protein</fullName>
    </submittedName>
</protein>
<evidence type="ECO:0000313" key="2">
    <source>
        <dbReference type="EMBL" id="VFJ92570.1"/>
    </source>
</evidence>
<dbReference type="EMBL" id="CAADFG010000032">
    <property type="protein sequence ID" value="VFJ91519.1"/>
    <property type="molecule type" value="Genomic_DNA"/>
</dbReference>
<sequence length="107" mass="11857">MDAPCATFLDLTTNYQLIQKKLHTEYIPALVLANFQDPVGKLEGGFVIGGDLPTGRVDIEDDGPDVRIGDGGVELSRDLVELSTKQRSWKTQCVHLRPTPFQPWCVC</sequence>
<accession>A0A450UG53</accession>